<proteinExistence type="predicted"/>
<comment type="caution">
    <text evidence="1">The sequence shown here is derived from an EMBL/GenBank/DDBJ whole genome shotgun (WGS) entry which is preliminary data.</text>
</comment>
<dbReference type="GO" id="GO:0000506">
    <property type="term" value="C:glycosylphosphatidylinositol-N-acetylglucosaminyltransferase (GPI-GnT) complex"/>
    <property type="evidence" value="ECO:0007669"/>
    <property type="project" value="TreeGrafter"/>
</dbReference>
<evidence type="ECO:0000313" key="1">
    <source>
        <dbReference type="EMBL" id="GJN11463.1"/>
    </source>
</evidence>
<protein>
    <submittedName>
        <fullName evidence="1">Uncharacterized protein</fullName>
    </submittedName>
</protein>
<keyword evidence="2" id="KW-1185">Reference proteome</keyword>
<name>A0AAV5DLU8_ELECO</name>
<dbReference type="Proteomes" id="UP001054889">
    <property type="component" value="Unassembled WGS sequence"/>
</dbReference>
<dbReference type="EMBL" id="BQKI01000018">
    <property type="protein sequence ID" value="GJN11463.1"/>
    <property type="molecule type" value="Genomic_DNA"/>
</dbReference>
<organism evidence="1 2">
    <name type="scientific">Eleusine coracana subsp. coracana</name>
    <dbReference type="NCBI Taxonomy" id="191504"/>
    <lineage>
        <taxon>Eukaryota</taxon>
        <taxon>Viridiplantae</taxon>
        <taxon>Streptophyta</taxon>
        <taxon>Embryophyta</taxon>
        <taxon>Tracheophyta</taxon>
        <taxon>Spermatophyta</taxon>
        <taxon>Magnoliopsida</taxon>
        <taxon>Liliopsida</taxon>
        <taxon>Poales</taxon>
        <taxon>Poaceae</taxon>
        <taxon>PACMAD clade</taxon>
        <taxon>Chloridoideae</taxon>
        <taxon>Cynodonteae</taxon>
        <taxon>Eleusininae</taxon>
        <taxon>Eleusine</taxon>
    </lineage>
</organism>
<dbReference type="SUPFAM" id="SSF53756">
    <property type="entry name" value="UDP-Glycosyltransferase/glycogen phosphorylase"/>
    <property type="match status" value="1"/>
</dbReference>
<evidence type="ECO:0000313" key="2">
    <source>
        <dbReference type="Proteomes" id="UP001054889"/>
    </source>
</evidence>
<dbReference type="AlphaFoldDB" id="A0AAV5DLU8"/>
<accession>A0AAV5DLU8</accession>
<sequence length="227" mass="23853">MAAGHPSPLLLPSPPLLFLPSPASSASAATAGQRRAWVVVTVPPPPLPAAAVSLAARVAAAAAVAPAAAAVVASTAVTAGPAAAQAATPTTDAMGPTTCRRHEFPDDFRCTTRDPRVLYRATRGPKVVACATRSTVTSFCTVRASGLRCPLRSVLPDDMIVLAEPAPEDMVQAIKKAINMLPNIDPKAMHLRMKKLYSWDDVAERTEAVYDHAMQSSTTDLLDRLPR</sequence>
<dbReference type="GO" id="GO:0006506">
    <property type="term" value="P:GPI anchor biosynthetic process"/>
    <property type="evidence" value="ECO:0007669"/>
    <property type="project" value="TreeGrafter"/>
</dbReference>
<reference evidence="1" key="1">
    <citation type="journal article" date="2018" name="DNA Res.">
        <title>Multiple hybrid de novo genome assembly of finger millet, an orphan allotetraploid crop.</title>
        <authorList>
            <person name="Hatakeyama M."/>
            <person name="Aluri S."/>
            <person name="Balachadran M.T."/>
            <person name="Sivarajan S.R."/>
            <person name="Patrignani A."/>
            <person name="Gruter S."/>
            <person name="Poveda L."/>
            <person name="Shimizu-Inatsugi R."/>
            <person name="Baeten J."/>
            <person name="Francoijs K.J."/>
            <person name="Nataraja K.N."/>
            <person name="Reddy Y.A.N."/>
            <person name="Phadnis S."/>
            <person name="Ravikumar R.L."/>
            <person name="Schlapbach R."/>
            <person name="Sreeman S.M."/>
            <person name="Shimizu K.K."/>
        </authorList>
    </citation>
    <scope>NUCLEOTIDE SEQUENCE</scope>
</reference>
<reference evidence="1" key="2">
    <citation type="submission" date="2021-12" db="EMBL/GenBank/DDBJ databases">
        <title>Resequencing data analysis of finger millet.</title>
        <authorList>
            <person name="Hatakeyama M."/>
            <person name="Aluri S."/>
            <person name="Balachadran M.T."/>
            <person name="Sivarajan S.R."/>
            <person name="Poveda L."/>
            <person name="Shimizu-Inatsugi R."/>
            <person name="Schlapbach R."/>
            <person name="Sreeman S.M."/>
            <person name="Shimizu K.K."/>
        </authorList>
    </citation>
    <scope>NUCLEOTIDE SEQUENCE</scope>
</reference>
<dbReference type="PANTHER" id="PTHR45871">
    <property type="entry name" value="N-ACETYLGLUCOSAMINYL-PHOSPHATIDYLINOSITOL BIOSYNTHETIC PROTEIN"/>
    <property type="match status" value="1"/>
</dbReference>
<dbReference type="GO" id="GO:0017176">
    <property type="term" value="F:phosphatidylinositol N-acetylglucosaminyltransferase activity"/>
    <property type="evidence" value="ECO:0007669"/>
    <property type="project" value="TreeGrafter"/>
</dbReference>
<gene>
    <name evidence="1" type="primary">ga29658</name>
    <name evidence="1" type="ORF">PR202_ga29658</name>
</gene>
<dbReference type="PANTHER" id="PTHR45871:SF1">
    <property type="entry name" value="PHOSPHATIDYLINOSITOL N-ACETYLGLUCOSAMINYLTRANSFERASE SUBUNIT A"/>
    <property type="match status" value="1"/>
</dbReference>